<dbReference type="SUPFAM" id="SSF56601">
    <property type="entry name" value="beta-lactamase/transpeptidase-like"/>
    <property type="match status" value="1"/>
</dbReference>
<proteinExistence type="inferred from homology"/>
<dbReference type="HOGENOM" id="CLU_019706_1_0_1"/>
<evidence type="ECO:0000259" key="3">
    <source>
        <dbReference type="Pfam" id="PF00144"/>
    </source>
</evidence>
<dbReference type="EMBL" id="KN847321">
    <property type="protein sequence ID" value="KIW52673.1"/>
    <property type="molecule type" value="Genomic_DNA"/>
</dbReference>
<organism evidence="5 6">
    <name type="scientific">Exophiala xenobiotica</name>
    <dbReference type="NCBI Taxonomy" id="348802"/>
    <lineage>
        <taxon>Eukaryota</taxon>
        <taxon>Fungi</taxon>
        <taxon>Dikarya</taxon>
        <taxon>Ascomycota</taxon>
        <taxon>Pezizomycotina</taxon>
        <taxon>Eurotiomycetes</taxon>
        <taxon>Chaetothyriomycetidae</taxon>
        <taxon>Chaetothyriales</taxon>
        <taxon>Herpotrichiellaceae</taxon>
        <taxon>Exophiala</taxon>
    </lineage>
</organism>
<dbReference type="Pfam" id="PF00144">
    <property type="entry name" value="Beta-lactamase"/>
    <property type="match status" value="1"/>
</dbReference>
<dbReference type="OrthoDB" id="10250282at2759"/>
<feature type="chain" id="PRO_5002241065" evidence="2">
    <location>
        <begin position="21"/>
        <end position="577"/>
    </location>
</feature>
<dbReference type="STRING" id="348802.A0A0D2EBE2"/>
<evidence type="ECO:0000256" key="2">
    <source>
        <dbReference type="SAM" id="SignalP"/>
    </source>
</evidence>
<dbReference type="GeneID" id="25330207"/>
<feature type="domain" description="Beta-lactamase-related" evidence="3">
    <location>
        <begin position="85"/>
        <end position="394"/>
    </location>
</feature>
<keyword evidence="2" id="KW-0732">Signal</keyword>
<dbReference type="PANTHER" id="PTHR22935">
    <property type="entry name" value="PENICILLIN-BINDING PROTEIN"/>
    <property type="match status" value="1"/>
</dbReference>
<accession>A0A0D2EBE2</accession>
<gene>
    <name evidence="5" type="ORF">PV05_08299</name>
</gene>
<dbReference type="InterPro" id="IPR001466">
    <property type="entry name" value="Beta-lactam-related"/>
</dbReference>
<keyword evidence="6" id="KW-1185">Reference proteome</keyword>
<dbReference type="InterPro" id="IPR012338">
    <property type="entry name" value="Beta-lactam/transpept-like"/>
</dbReference>
<evidence type="ECO:0000259" key="4">
    <source>
        <dbReference type="Pfam" id="PF26335"/>
    </source>
</evidence>
<dbReference type="Proteomes" id="UP000054342">
    <property type="component" value="Unassembled WGS sequence"/>
</dbReference>
<reference evidence="5 6" key="1">
    <citation type="submission" date="2015-01" db="EMBL/GenBank/DDBJ databases">
        <title>The Genome Sequence of Exophiala xenobiotica CBS118157.</title>
        <authorList>
            <consortium name="The Broad Institute Genomics Platform"/>
            <person name="Cuomo C."/>
            <person name="de Hoog S."/>
            <person name="Gorbushina A."/>
            <person name="Stielow B."/>
            <person name="Teixiera M."/>
            <person name="Abouelleil A."/>
            <person name="Chapman S.B."/>
            <person name="Priest M."/>
            <person name="Young S.K."/>
            <person name="Wortman J."/>
            <person name="Nusbaum C."/>
            <person name="Birren B."/>
        </authorList>
    </citation>
    <scope>NUCLEOTIDE SEQUENCE [LARGE SCALE GENOMIC DNA]</scope>
    <source>
        <strain evidence="5 6">CBS 118157</strain>
    </source>
</reference>
<dbReference type="InterPro" id="IPR051478">
    <property type="entry name" value="Beta-lactamase-like_AB/R"/>
</dbReference>
<dbReference type="PROSITE" id="PS51257">
    <property type="entry name" value="PROKAR_LIPOPROTEIN"/>
    <property type="match status" value="1"/>
</dbReference>
<feature type="domain" description="Beta-lactamase-like ARB-00930-like C-terminal" evidence="4">
    <location>
        <begin position="416"/>
        <end position="564"/>
    </location>
</feature>
<dbReference type="Gene3D" id="3.40.710.10">
    <property type="entry name" value="DD-peptidase/beta-lactamase superfamily"/>
    <property type="match status" value="1"/>
</dbReference>
<dbReference type="Pfam" id="PF26335">
    <property type="entry name" value="ARB_00930_C"/>
    <property type="match status" value="1"/>
</dbReference>
<dbReference type="AlphaFoldDB" id="A0A0D2EBE2"/>
<dbReference type="InterPro" id="IPR058664">
    <property type="entry name" value="ARB_00930-like_C"/>
</dbReference>
<comment type="similarity">
    <text evidence="1">Belongs to the beta-lactamase family.</text>
</comment>
<feature type="signal peptide" evidence="2">
    <location>
        <begin position="1"/>
        <end position="20"/>
    </location>
</feature>
<name>A0A0D2EBE2_9EURO</name>
<evidence type="ECO:0000256" key="1">
    <source>
        <dbReference type="ARBA" id="ARBA00038473"/>
    </source>
</evidence>
<sequence>MSLKAYYSAVFLVLVSLVAAACHYQSPVFPLPSYNKSSPAFLKAVDEIEAALSDLVADPKFNTSSYSVEVTSSHSTLWSSFHTASDKDSERPGAEQVNGDSAYRIASITKVFTVLGILKQHAAGNLSLDDPVDKYVSGLRHPQNGSLPWKDITLKSLASQLSGIPRDWAQGDLLQELKDPLAFGLPPATSLGLPQCDSYAEYVPCTTDDLLDYVRTSAPIFAPNQKSTYSNIAFELLGLVLANVTGMRYEEYIETSISRPLEMMGTSFSRPSDSVAVLPKNESWYWDVDEGVQNPTGGLYASSSDMSKFLRYVLTHYNGITPAMNWFQPGSFTAGLYSFYGTPWEIFRTDRILSTSDKAVTFYTKGGGLPGYSTNIIVAPEYDLGITVLTAGNTALLPAIREIVTETLIQAADKIARSQVEQSYTGIYKATHINSSIELSYSEARGLEITRWISNSTDILSAFPTRFGVPPNILRLQLIPTLLYRHQSKLDGELWRVALVWDGAPRDESTSDNNAVWDDFCVSDVDTWMYDGKPFNEIVFWNKDKDDKYETVELTAFRVSLTRSCLDAAQLLQAQEL</sequence>
<evidence type="ECO:0000313" key="6">
    <source>
        <dbReference type="Proteomes" id="UP000054342"/>
    </source>
</evidence>
<dbReference type="PANTHER" id="PTHR22935:SF95">
    <property type="entry name" value="BETA-LACTAMASE-LIKE 1-RELATED"/>
    <property type="match status" value="1"/>
</dbReference>
<protein>
    <submittedName>
        <fullName evidence="5">Uncharacterized protein</fullName>
    </submittedName>
</protein>
<dbReference type="RefSeq" id="XP_013313257.1">
    <property type="nucleotide sequence ID" value="XM_013457803.1"/>
</dbReference>
<evidence type="ECO:0000313" key="5">
    <source>
        <dbReference type="EMBL" id="KIW52673.1"/>
    </source>
</evidence>